<protein>
    <submittedName>
        <fullName evidence="1">Uncharacterized protein</fullName>
    </submittedName>
</protein>
<evidence type="ECO:0000313" key="2">
    <source>
        <dbReference type="Proteomes" id="UP000078541"/>
    </source>
</evidence>
<reference evidence="1 2" key="1">
    <citation type="submission" date="2016-03" db="EMBL/GenBank/DDBJ databases">
        <title>Trachymyrmex septentrionalis WGS genome.</title>
        <authorList>
            <person name="Nygaard S."/>
            <person name="Hu H."/>
            <person name="Boomsma J."/>
            <person name="Zhang G."/>
        </authorList>
    </citation>
    <scope>NUCLEOTIDE SEQUENCE [LARGE SCALE GENOMIC DNA]</scope>
    <source>
        <strain evidence="1">Tsep2-gDNA-1</strain>
        <tissue evidence="1">Whole body</tissue>
    </source>
</reference>
<organism evidence="1 2">
    <name type="scientific">Trachymyrmex septentrionalis</name>
    <dbReference type="NCBI Taxonomy" id="34720"/>
    <lineage>
        <taxon>Eukaryota</taxon>
        <taxon>Metazoa</taxon>
        <taxon>Ecdysozoa</taxon>
        <taxon>Arthropoda</taxon>
        <taxon>Hexapoda</taxon>
        <taxon>Insecta</taxon>
        <taxon>Pterygota</taxon>
        <taxon>Neoptera</taxon>
        <taxon>Endopterygota</taxon>
        <taxon>Hymenoptera</taxon>
        <taxon>Apocrita</taxon>
        <taxon>Aculeata</taxon>
        <taxon>Formicoidea</taxon>
        <taxon>Formicidae</taxon>
        <taxon>Myrmicinae</taxon>
        <taxon>Trachymyrmex</taxon>
    </lineage>
</organism>
<evidence type="ECO:0000313" key="1">
    <source>
        <dbReference type="EMBL" id="KYN34107.1"/>
    </source>
</evidence>
<gene>
    <name evidence="1" type="ORF">ALC56_11607</name>
</gene>
<accession>A0A195F1Q9</accession>
<proteinExistence type="predicted"/>
<name>A0A195F1Q9_9HYME</name>
<dbReference type="Proteomes" id="UP000078541">
    <property type="component" value="Unassembled WGS sequence"/>
</dbReference>
<dbReference type="EMBL" id="KQ981866">
    <property type="protein sequence ID" value="KYN34107.1"/>
    <property type="molecule type" value="Genomic_DNA"/>
</dbReference>
<keyword evidence="2" id="KW-1185">Reference proteome</keyword>
<dbReference type="AlphaFoldDB" id="A0A195F1Q9"/>
<sequence length="202" mass="23449">MSWDQILDLPYDLAFPILLPVVAYYRDDATVTRCRSLSNSSRFSSSSFVLTLWSTNCSSCAILPVYIARTIPKIYLPNRLNRRSHSPYLCDPRFFFQQAARPMFVLSNLLKIVAGTAFFLELKPNRKFTRYLLFVETGFSQQDSSPEKNPSRSIVFLLLRTELLTDRQSAPITLTALPEQTRDATNRLRFVHFQLNRRTRVR</sequence>